<keyword evidence="3" id="KW-1185">Reference proteome</keyword>
<sequence length="217" mass="25182">MDVFDIGPGWLARYQGSEFRLRFELGGEIYWQVTHVVPRFIQALERSRDLADNVFGHERAIAIVGSWKLSKRELFRRRRERGATGHSLLEKMGFADARLLREWREKPAWFDADDPSDGVAFDWKAYDITDLKEMRDTLLWASNAFEIGIEPKAPVAIYLLNPVSNIVMHVYDDRGVDIMSLSPEPLMALYRDFDQWILDYDRPRILEAFGHSSSDVA</sequence>
<evidence type="ECO:0000259" key="1">
    <source>
        <dbReference type="Pfam" id="PF13021"/>
    </source>
</evidence>
<organism evidence="2 3">
    <name type="scientific">Caulobacter segnis</name>
    <dbReference type="NCBI Taxonomy" id="88688"/>
    <lineage>
        <taxon>Bacteria</taxon>
        <taxon>Pseudomonadati</taxon>
        <taxon>Pseudomonadota</taxon>
        <taxon>Alphaproteobacteria</taxon>
        <taxon>Caulobacterales</taxon>
        <taxon>Caulobacteraceae</taxon>
        <taxon>Caulobacter</taxon>
    </lineage>
</organism>
<dbReference type="EMBL" id="CP027850">
    <property type="protein sequence ID" value="AVQ03807.1"/>
    <property type="molecule type" value="Genomic_DNA"/>
</dbReference>
<evidence type="ECO:0000313" key="3">
    <source>
        <dbReference type="Proteomes" id="UP000240527"/>
    </source>
</evidence>
<accession>A0ABN5IYB7</accession>
<evidence type="ECO:0000313" key="2">
    <source>
        <dbReference type="EMBL" id="AVQ03807.1"/>
    </source>
</evidence>
<proteinExistence type="predicted"/>
<feature type="domain" description="DUF3885" evidence="1">
    <location>
        <begin position="12"/>
        <end position="201"/>
    </location>
</feature>
<gene>
    <name evidence="2" type="ORF">B7G68_19360</name>
</gene>
<dbReference type="Proteomes" id="UP000240527">
    <property type="component" value="Chromosome"/>
</dbReference>
<dbReference type="Pfam" id="PF13021">
    <property type="entry name" value="DUF3885"/>
    <property type="match status" value="1"/>
</dbReference>
<dbReference type="InterPro" id="IPR024976">
    <property type="entry name" value="DUF3885"/>
</dbReference>
<reference evidence="2 3" key="1">
    <citation type="journal article" date="2015" name="Biotechnol. Bioeng.">
        <title>Genome sequence and phenotypic characterization of Caulobacter segnis.</title>
        <authorList>
            <person name="Patel S."/>
            <person name="Fletcher B."/>
            <person name="Scott D.C."/>
            <person name="Ely B."/>
        </authorList>
    </citation>
    <scope>NUCLEOTIDE SEQUENCE [LARGE SCALE GENOMIC DNA]</scope>
    <source>
        <strain evidence="2 3">TK0059</strain>
    </source>
</reference>
<dbReference type="RefSeq" id="WP_013080852.1">
    <property type="nucleotide sequence ID" value="NZ_CP027850.1"/>
</dbReference>
<name>A0ABN5IYB7_9CAUL</name>
<protein>
    <submittedName>
        <fullName evidence="2">DUF3885 domain-containing protein</fullName>
    </submittedName>
</protein>